<dbReference type="AlphaFoldDB" id="A0A3B1D9U0"/>
<evidence type="ECO:0000313" key="2">
    <source>
        <dbReference type="EMBL" id="VAX32718.1"/>
    </source>
</evidence>
<proteinExistence type="predicted"/>
<name>A0A3B1D9U0_9ZZZZ</name>
<gene>
    <name evidence="2" type="ORF">MNBD_NITROSPIRAE01-514</name>
</gene>
<keyword evidence="1" id="KW-0472">Membrane</keyword>
<dbReference type="EMBL" id="UOGF01000095">
    <property type="protein sequence ID" value="VAX32718.1"/>
    <property type="molecule type" value="Genomic_DNA"/>
</dbReference>
<reference evidence="2" key="1">
    <citation type="submission" date="2018-06" db="EMBL/GenBank/DDBJ databases">
        <authorList>
            <person name="Zhirakovskaya E."/>
        </authorList>
    </citation>
    <scope>NUCLEOTIDE SEQUENCE</scope>
</reference>
<keyword evidence="1" id="KW-0812">Transmembrane</keyword>
<keyword evidence="1" id="KW-1133">Transmembrane helix</keyword>
<feature type="transmembrane region" description="Helical" evidence="1">
    <location>
        <begin position="41"/>
        <end position="59"/>
    </location>
</feature>
<protein>
    <submittedName>
        <fullName evidence="2">Uncharacterized protein</fullName>
    </submittedName>
</protein>
<feature type="transmembrane region" description="Helical" evidence="1">
    <location>
        <begin position="12"/>
        <end position="29"/>
    </location>
</feature>
<organism evidence="2">
    <name type="scientific">hydrothermal vent metagenome</name>
    <dbReference type="NCBI Taxonomy" id="652676"/>
    <lineage>
        <taxon>unclassified sequences</taxon>
        <taxon>metagenomes</taxon>
        <taxon>ecological metagenomes</taxon>
    </lineage>
</organism>
<evidence type="ECO:0000256" key="1">
    <source>
        <dbReference type="SAM" id="Phobius"/>
    </source>
</evidence>
<sequence length="97" mass="11133">MVDQLMQCILEIKISSYCVAAAKIMAIIIPRNNSMTIPQPQRFVVTTSFCSTFLFFVNFDKMIYLNLEKYVRRTKALGLISWASSQNEVNIDFLLVS</sequence>
<accession>A0A3B1D9U0</accession>